<organism evidence="1 2">
    <name type="scientific">Lactobacillus phage SAC12B</name>
    <dbReference type="NCBI Taxonomy" id="2510941"/>
    <lineage>
        <taxon>Viruses</taxon>
        <taxon>Duplodnaviria</taxon>
        <taxon>Heunggongvirae</taxon>
        <taxon>Uroviricota</taxon>
        <taxon>Caudoviricetes</taxon>
        <taxon>Herelleviridae</taxon>
        <taxon>Tybeckvirus</taxon>
        <taxon>Tybeckvirus SAC12B</taxon>
    </lineage>
</organism>
<name>A0A4Y5FH20_9CAUD</name>
<dbReference type="Proteomes" id="UP000306187">
    <property type="component" value="Segment"/>
</dbReference>
<protein>
    <submittedName>
        <fullName evidence="1">Uncharacterized protein</fullName>
    </submittedName>
</protein>
<sequence length="126" mass="14440">MNKEIEKVNNVFKETIGKDNIDVTSMKQDHKLYELEKVLTEAGHTYKLYFDDDLLINLEEVNGAFIIHQLNVKTVFAENAVFTLLNRVSESVGVKSVFKVKRFPSINKTVVTRDGETIQYLSELIS</sequence>
<evidence type="ECO:0000313" key="1">
    <source>
        <dbReference type="EMBL" id="QBJ03798.1"/>
    </source>
</evidence>
<keyword evidence="2" id="KW-1185">Reference proteome</keyword>
<reference evidence="1" key="1">
    <citation type="submission" date="2019-02" db="EMBL/GenBank/DDBJ databases">
        <title>Isolation of virulent Lactobacillus brevis phages.</title>
        <authorList>
            <person name="Feyereisen M."/>
            <person name="Mahony J."/>
            <person name="O'Sullivan T."/>
            <person name="van Sinderen D."/>
        </authorList>
    </citation>
    <scope>NUCLEOTIDE SEQUENCE [LARGE SCALE GENOMIC DNA]</scope>
</reference>
<gene>
    <name evidence="1" type="ORF">SAC12B_0009</name>
</gene>
<accession>A0A4Y5FH20</accession>
<evidence type="ECO:0000313" key="2">
    <source>
        <dbReference type="Proteomes" id="UP000306187"/>
    </source>
</evidence>
<dbReference type="EMBL" id="MK504446">
    <property type="protein sequence ID" value="QBJ03798.1"/>
    <property type="molecule type" value="Genomic_DNA"/>
</dbReference>
<proteinExistence type="predicted"/>